<feature type="region of interest" description="Disordered" evidence="1">
    <location>
        <begin position="1"/>
        <end position="42"/>
    </location>
</feature>
<dbReference type="EMBL" id="JAHHGZ010000042">
    <property type="protein sequence ID" value="MBW4671265.1"/>
    <property type="molecule type" value="Genomic_DNA"/>
</dbReference>
<dbReference type="Proteomes" id="UP000729701">
    <property type="component" value="Unassembled WGS sequence"/>
</dbReference>
<evidence type="ECO:0000313" key="3">
    <source>
        <dbReference type="Proteomes" id="UP000729701"/>
    </source>
</evidence>
<comment type="caution">
    <text evidence="2">The sequence shown here is derived from an EMBL/GenBank/DDBJ whole genome shotgun (WGS) entry which is preliminary data.</text>
</comment>
<reference evidence="2" key="1">
    <citation type="submission" date="2021-05" db="EMBL/GenBank/DDBJ databases">
        <authorList>
            <person name="Pietrasiak N."/>
            <person name="Ward R."/>
            <person name="Stajich J.E."/>
            <person name="Kurbessoian T."/>
        </authorList>
    </citation>
    <scope>NUCLEOTIDE SEQUENCE</scope>
    <source>
        <strain evidence="2">GSE-NOS-MK-12-04C</strain>
    </source>
</reference>
<gene>
    <name evidence="2" type="ORF">KME60_28560</name>
</gene>
<proteinExistence type="predicted"/>
<evidence type="ECO:0000313" key="2">
    <source>
        <dbReference type="EMBL" id="MBW4671265.1"/>
    </source>
</evidence>
<accession>A0A951UZ07</accession>
<protein>
    <submittedName>
        <fullName evidence="2">Uncharacterized protein</fullName>
    </submittedName>
</protein>
<name>A0A951UZ07_9CYAN</name>
<organism evidence="2 3">
    <name type="scientific">Cyanomargarita calcarea GSE-NOS-MK-12-04C</name>
    <dbReference type="NCBI Taxonomy" id="2839659"/>
    <lineage>
        <taxon>Bacteria</taxon>
        <taxon>Bacillati</taxon>
        <taxon>Cyanobacteriota</taxon>
        <taxon>Cyanophyceae</taxon>
        <taxon>Nostocales</taxon>
        <taxon>Cyanomargaritaceae</taxon>
        <taxon>Cyanomargarita</taxon>
    </lineage>
</organism>
<reference evidence="2" key="2">
    <citation type="journal article" date="2022" name="Microbiol. Resour. Announc.">
        <title>Metagenome Sequencing to Explore Phylogenomics of Terrestrial Cyanobacteria.</title>
        <authorList>
            <person name="Ward R.D."/>
            <person name="Stajich J.E."/>
            <person name="Johansen J.R."/>
            <person name="Huntemann M."/>
            <person name="Clum A."/>
            <person name="Foster B."/>
            <person name="Foster B."/>
            <person name="Roux S."/>
            <person name="Palaniappan K."/>
            <person name="Varghese N."/>
            <person name="Mukherjee S."/>
            <person name="Reddy T.B.K."/>
            <person name="Daum C."/>
            <person name="Copeland A."/>
            <person name="Chen I.A."/>
            <person name="Ivanova N.N."/>
            <person name="Kyrpides N.C."/>
            <person name="Shapiro N."/>
            <person name="Eloe-Fadrosh E.A."/>
            <person name="Pietrasiak N."/>
        </authorList>
    </citation>
    <scope>NUCLEOTIDE SEQUENCE</scope>
    <source>
        <strain evidence="2">GSE-NOS-MK-12-04C</strain>
    </source>
</reference>
<dbReference type="AlphaFoldDB" id="A0A951UZ07"/>
<sequence length="64" mass="7466">MFNEGRRKKEEGRRKKEEGRRKKEEGRRKKEGGRSLQASGLRVPYQSTIWRSVEVAGLNRPPIA</sequence>
<evidence type="ECO:0000256" key="1">
    <source>
        <dbReference type="SAM" id="MobiDB-lite"/>
    </source>
</evidence>
<feature type="compositionally biased region" description="Basic and acidic residues" evidence="1">
    <location>
        <begin position="1"/>
        <end position="28"/>
    </location>
</feature>